<evidence type="ECO:0000256" key="1">
    <source>
        <dbReference type="ARBA" id="ARBA00023002"/>
    </source>
</evidence>
<dbReference type="Proteomes" id="UP000507470">
    <property type="component" value="Unassembled WGS sequence"/>
</dbReference>
<dbReference type="SUPFAM" id="SSF51735">
    <property type="entry name" value="NAD(P)-binding Rossmann-fold domains"/>
    <property type="match status" value="1"/>
</dbReference>
<dbReference type="GO" id="GO:0008670">
    <property type="term" value="F:2,4-dienoyl-CoA reductase (NADPH) activity"/>
    <property type="evidence" value="ECO:0007669"/>
    <property type="project" value="UniProtKB-EC"/>
</dbReference>
<dbReference type="PANTHER" id="PTHR43658:SF8">
    <property type="entry name" value="17-BETA-HYDROXYSTEROID DEHYDROGENASE 14-RELATED"/>
    <property type="match status" value="1"/>
</dbReference>
<protein>
    <submittedName>
        <fullName evidence="2">DECR1</fullName>
        <ecNumber evidence="2">1.3.1.34</ecNumber>
    </submittedName>
</protein>
<dbReference type="InterPro" id="IPR036291">
    <property type="entry name" value="NAD(P)-bd_dom_sf"/>
</dbReference>
<accession>A0A6J8BU40</accession>
<sequence length="336" mass="36025">MAAPCRSARFCLNFKLDSVLWKNLCKTKKFSTTPVSHVKDHSKMFPAQMKKMLPDGTFDGKIAFITGGGTGLGKGMATMLSRLGAQVVISSRKMDVLEKAASEITSETGNKVLPIAADVRDPLSIKSAVDECVSELGLPHVIINNAAGNFISPSEKLSANAWKTVVDIVLNGSALVSLEIGKRLIEAGQGAAFLAITTIYATSGSGFVTPSAAAKAGVECLTKSLAAEWGRYGIRFNCIAPGPIETKGAFGRLDPTGEWKEKLYDVLPVGRLGEVPEIANLATYMVSDYASWMTGEVVKFDGGEYVSRAGEFNDLKVVTKEQWDMLEAMVRKAKSE</sequence>
<keyword evidence="1 2" id="KW-0560">Oxidoreductase</keyword>
<dbReference type="Gene3D" id="3.40.50.720">
    <property type="entry name" value="NAD(P)-binding Rossmann-like Domain"/>
    <property type="match status" value="1"/>
</dbReference>
<evidence type="ECO:0000313" key="3">
    <source>
        <dbReference type="Proteomes" id="UP000507470"/>
    </source>
</evidence>
<dbReference type="OrthoDB" id="1888931at2759"/>
<dbReference type="GO" id="GO:0006635">
    <property type="term" value="P:fatty acid beta-oxidation"/>
    <property type="evidence" value="ECO:0007669"/>
    <property type="project" value="TreeGrafter"/>
</dbReference>
<name>A0A6J8BU40_MYTCO</name>
<dbReference type="PRINTS" id="PR00081">
    <property type="entry name" value="GDHRDH"/>
</dbReference>
<dbReference type="CDD" id="cd05369">
    <property type="entry name" value="TER_DECR_SDR_a"/>
    <property type="match status" value="1"/>
</dbReference>
<evidence type="ECO:0000313" key="2">
    <source>
        <dbReference type="EMBL" id="CAC5387518.1"/>
    </source>
</evidence>
<dbReference type="EMBL" id="CACVKT020004014">
    <property type="protein sequence ID" value="CAC5387518.1"/>
    <property type="molecule type" value="Genomic_DNA"/>
</dbReference>
<dbReference type="EC" id="1.3.1.34" evidence="2"/>
<keyword evidence="3" id="KW-1185">Reference proteome</keyword>
<organism evidence="2 3">
    <name type="scientific">Mytilus coruscus</name>
    <name type="common">Sea mussel</name>
    <dbReference type="NCBI Taxonomy" id="42192"/>
    <lineage>
        <taxon>Eukaryota</taxon>
        <taxon>Metazoa</taxon>
        <taxon>Spiralia</taxon>
        <taxon>Lophotrochozoa</taxon>
        <taxon>Mollusca</taxon>
        <taxon>Bivalvia</taxon>
        <taxon>Autobranchia</taxon>
        <taxon>Pteriomorphia</taxon>
        <taxon>Mytilida</taxon>
        <taxon>Mytiloidea</taxon>
        <taxon>Mytilidae</taxon>
        <taxon>Mytilinae</taxon>
        <taxon>Mytilus</taxon>
    </lineage>
</organism>
<proteinExistence type="predicted"/>
<dbReference type="Pfam" id="PF13561">
    <property type="entry name" value="adh_short_C2"/>
    <property type="match status" value="1"/>
</dbReference>
<dbReference type="InterPro" id="IPR002347">
    <property type="entry name" value="SDR_fam"/>
</dbReference>
<reference evidence="2 3" key="1">
    <citation type="submission" date="2020-06" db="EMBL/GenBank/DDBJ databases">
        <authorList>
            <person name="Li R."/>
            <person name="Bekaert M."/>
        </authorList>
    </citation>
    <scope>NUCLEOTIDE SEQUENCE [LARGE SCALE GENOMIC DNA]</scope>
    <source>
        <strain evidence="3">wild</strain>
    </source>
</reference>
<dbReference type="FunFam" id="3.40.50.720:FF:000084">
    <property type="entry name" value="Short-chain dehydrogenase reductase"/>
    <property type="match status" value="1"/>
</dbReference>
<gene>
    <name evidence="2" type="ORF">MCOR_22836</name>
</gene>
<dbReference type="PANTHER" id="PTHR43658">
    <property type="entry name" value="SHORT-CHAIN DEHYDROGENASE/REDUCTASE"/>
    <property type="match status" value="1"/>
</dbReference>
<dbReference type="AlphaFoldDB" id="A0A6J8BU40"/>
<dbReference type="GO" id="GO:0005739">
    <property type="term" value="C:mitochondrion"/>
    <property type="evidence" value="ECO:0007669"/>
    <property type="project" value="TreeGrafter"/>
</dbReference>